<dbReference type="CDD" id="cd00761">
    <property type="entry name" value="Glyco_tranf_GTA_type"/>
    <property type="match status" value="1"/>
</dbReference>
<dbReference type="InterPro" id="IPR050834">
    <property type="entry name" value="Glycosyltransf_2"/>
</dbReference>
<dbReference type="InterPro" id="IPR029044">
    <property type="entry name" value="Nucleotide-diphossugar_trans"/>
</dbReference>
<protein>
    <submittedName>
        <fullName evidence="3">Glycosyltransferase</fullName>
    </submittedName>
</protein>
<dbReference type="Proteomes" id="UP001501138">
    <property type="component" value="Unassembled WGS sequence"/>
</dbReference>
<dbReference type="EMBL" id="BAAAPM010000002">
    <property type="protein sequence ID" value="GAA1710395.1"/>
    <property type="molecule type" value="Genomic_DNA"/>
</dbReference>
<comment type="caution">
    <text evidence="3">The sequence shown here is derived from an EMBL/GenBank/DDBJ whole genome shotgun (WGS) entry which is preliminary data.</text>
</comment>
<evidence type="ECO:0000259" key="1">
    <source>
        <dbReference type="Pfam" id="PF00535"/>
    </source>
</evidence>
<dbReference type="Pfam" id="PF22181">
    <property type="entry name" value="TarS_linker"/>
    <property type="match status" value="1"/>
</dbReference>
<dbReference type="InterPro" id="IPR054028">
    <property type="entry name" value="TarS/TarP_linker"/>
</dbReference>
<dbReference type="PANTHER" id="PTHR43685">
    <property type="entry name" value="GLYCOSYLTRANSFERASE"/>
    <property type="match status" value="1"/>
</dbReference>
<name>A0ABN2IRS2_9MICO</name>
<evidence type="ECO:0000313" key="4">
    <source>
        <dbReference type="Proteomes" id="UP001501138"/>
    </source>
</evidence>
<feature type="domain" description="TarS/TarP linker" evidence="2">
    <location>
        <begin position="235"/>
        <end position="330"/>
    </location>
</feature>
<organism evidence="3 4">
    <name type="scientific">Isoptericola hypogeus</name>
    <dbReference type="NCBI Taxonomy" id="300179"/>
    <lineage>
        <taxon>Bacteria</taxon>
        <taxon>Bacillati</taxon>
        <taxon>Actinomycetota</taxon>
        <taxon>Actinomycetes</taxon>
        <taxon>Micrococcales</taxon>
        <taxon>Promicromonosporaceae</taxon>
        <taxon>Isoptericola</taxon>
    </lineage>
</organism>
<dbReference type="SUPFAM" id="SSF53448">
    <property type="entry name" value="Nucleotide-diphospho-sugar transferases"/>
    <property type="match status" value="1"/>
</dbReference>
<dbReference type="Gene3D" id="3.90.550.10">
    <property type="entry name" value="Spore Coat Polysaccharide Biosynthesis Protein SpsA, Chain A"/>
    <property type="match status" value="1"/>
</dbReference>
<evidence type="ECO:0000313" key="3">
    <source>
        <dbReference type="EMBL" id="GAA1710395.1"/>
    </source>
</evidence>
<keyword evidence="4" id="KW-1185">Reference proteome</keyword>
<dbReference type="InterPro" id="IPR001173">
    <property type="entry name" value="Glyco_trans_2-like"/>
</dbReference>
<proteinExistence type="predicted"/>
<accession>A0ABN2IRS2</accession>
<reference evidence="3 4" key="1">
    <citation type="journal article" date="2019" name="Int. J. Syst. Evol. Microbiol.">
        <title>The Global Catalogue of Microorganisms (GCM) 10K type strain sequencing project: providing services to taxonomists for standard genome sequencing and annotation.</title>
        <authorList>
            <consortium name="The Broad Institute Genomics Platform"/>
            <consortium name="The Broad Institute Genome Sequencing Center for Infectious Disease"/>
            <person name="Wu L."/>
            <person name="Ma J."/>
        </authorList>
    </citation>
    <scope>NUCLEOTIDE SEQUENCE [LARGE SCALE GENOMIC DNA]</scope>
    <source>
        <strain evidence="3 4">JCM 15589</strain>
    </source>
</reference>
<dbReference type="Pfam" id="PF00535">
    <property type="entry name" value="Glycos_transf_2"/>
    <property type="match status" value="1"/>
</dbReference>
<feature type="domain" description="Glycosyltransferase 2-like" evidence="1">
    <location>
        <begin position="16"/>
        <end position="134"/>
    </location>
</feature>
<evidence type="ECO:0000259" key="2">
    <source>
        <dbReference type="Pfam" id="PF22181"/>
    </source>
</evidence>
<gene>
    <name evidence="3" type="ORF">GCM10009809_03420</name>
</gene>
<dbReference type="RefSeq" id="WP_344245014.1">
    <property type="nucleotide sequence ID" value="NZ_BAAAPM010000002.1"/>
</dbReference>
<dbReference type="PANTHER" id="PTHR43685:SF2">
    <property type="entry name" value="GLYCOSYLTRANSFERASE 2-LIKE DOMAIN-CONTAINING PROTEIN"/>
    <property type="match status" value="1"/>
</dbReference>
<sequence>MSVPHESDRPGDVRVSIVIPTYCSGPRLDETLASVDAQTLPAEQIEVVLVDDGSPDGTPGRLEELARTRPRTRALHLEHSGWPSRPRNVGLEAARGDYVVFMDHDDELYPRGLEAAVAMADRTGADVVTGKETRTDQAKWALEVFTANVDDAGLRDDDVHALRPTNPHKLFRRSFLLEHDVRFPEGRRVMWEDVFFSIDLAAAGPRTAILADVPFYHWVRHGQTASSTYQDDFSEWWRWLDAIFEAVDERLERGSRDHDLMQWHQYRNRMLPGLGARLLDLPDAERAPILERAAGMFRRVDPAVDARLPRHLAARAALARAGEWDLLRDLLAVDAGIVGKAAASDVRWDAEGRLVVAFTTTWTAEGDTLALRRDGDRILRVLPDHLADRLDADLLDVTDDVAAATTTVAVRSRDDGVTWEVPTEQRVEVSGDDDVVVRLHGTARIDRATAALGHPLDGQVWDLSARAELFGVLNHRALHSAAPARVALVDGEARVAYKNDSRALSLDLGQTKRTVLGSAKVRPAAATTQHNRRGPDAYRLPLHHVAVAGSTRITGGVTLQPVEQQPATIVADGDGARIEGTLDAQPGDYRIIGSFGGRDVALDAIVTVERGGRLTFRAP</sequence>